<dbReference type="OMA" id="HWRFINI"/>
<organism evidence="1 2">
    <name type="scientific">Rhizopus microsporus</name>
    <dbReference type="NCBI Taxonomy" id="58291"/>
    <lineage>
        <taxon>Eukaryota</taxon>
        <taxon>Fungi</taxon>
        <taxon>Fungi incertae sedis</taxon>
        <taxon>Mucoromycota</taxon>
        <taxon>Mucoromycotina</taxon>
        <taxon>Mucoromycetes</taxon>
        <taxon>Mucorales</taxon>
        <taxon>Mucorineae</taxon>
        <taxon>Rhizopodaceae</taxon>
        <taxon>Rhizopus</taxon>
    </lineage>
</organism>
<evidence type="ECO:0000313" key="1">
    <source>
        <dbReference type="EMBL" id="ORE20970.1"/>
    </source>
</evidence>
<protein>
    <submittedName>
        <fullName evidence="1">Uncharacterized protein</fullName>
    </submittedName>
</protein>
<dbReference type="VEuPathDB" id="FungiDB:BCV72DRAFT_86972"/>
<dbReference type="EMBL" id="KV921286">
    <property type="protein sequence ID" value="ORE20970.1"/>
    <property type="molecule type" value="Genomic_DNA"/>
</dbReference>
<dbReference type="Proteomes" id="UP000242381">
    <property type="component" value="Unassembled WGS sequence"/>
</dbReference>
<proteinExistence type="predicted"/>
<dbReference type="AlphaFoldDB" id="A0A1X0S9I9"/>
<accession>A0A1X0S9I9</accession>
<gene>
    <name evidence="1" type="ORF">BCV71DRAFT_278460</name>
</gene>
<dbReference type="VEuPathDB" id="FungiDB:BCV72DRAFT_323947"/>
<name>A0A1X0S9I9_RHIZD</name>
<sequence length="346" mass="40113">MKQAYAYNYDFFMTMPFLSTFENFEARLLKYLSYLIQNTFVSMAYQDVKKIAYDYCYQSVCKGEPKWPQGVTFTQETKTAIDEVCLPLQQLIITQVTLKDLSASPNTFLPCILHILSTYEAEHKDHHAYDVRRLPLPRLFSALTSPSLHWRFINISANSLSAFVKEPLSRGYNDQLKMFYRVFNFKKLRINSNKIMFANTVKSDGFTVDFIINKRTTKDTSLAANIDLELGDFGLEEVKQTYQPMFLDPGRNSVFTAAVGFDTTNHQIRCCSTAEYYHMTGSTKYIKKQERLKAEKGIKEIENNIPSAKTAECAAYLLYIEHILTHVGTLFAFYDYKTAKDRFFMY</sequence>
<evidence type="ECO:0000313" key="2">
    <source>
        <dbReference type="Proteomes" id="UP000242381"/>
    </source>
</evidence>
<reference evidence="1 2" key="1">
    <citation type="journal article" date="2016" name="Proc. Natl. Acad. Sci. U.S.A.">
        <title>Lipid metabolic changes in an early divergent fungus govern the establishment of a mutualistic symbiosis with endobacteria.</title>
        <authorList>
            <person name="Lastovetsky O.A."/>
            <person name="Gaspar M.L."/>
            <person name="Mondo S.J."/>
            <person name="LaButti K.M."/>
            <person name="Sandor L."/>
            <person name="Grigoriev I.V."/>
            <person name="Henry S.A."/>
            <person name="Pawlowska T.E."/>
        </authorList>
    </citation>
    <scope>NUCLEOTIDE SEQUENCE [LARGE SCALE GENOMIC DNA]</scope>
    <source>
        <strain evidence="1 2">ATCC 11559</strain>
    </source>
</reference>